<dbReference type="STRING" id="1077675.BCR22_11555"/>
<dbReference type="PANTHER" id="PTHR42939">
    <property type="entry name" value="ABC TRANSPORTER ATP-BINDING PROTEIN ALBC-RELATED"/>
    <property type="match status" value="1"/>
</dbReference>
<evidence type="ECO:0000256" key="3">
    <source>
        <dbReference type="ARBA" id="ARBA00022840"/>
    </source>
</evidence>
<evidence type="ECO:0000256" key="2">
    <source>
        <dbReference type="ARBA" id="ARBA00022741"/>
    </source>
</evidence>
<keyword evidence="6" id="KW-1185">Reference proteome</keyword>
<dbReference type="SUPFAM" id="SSF52540">
    <property type="entry name" value="P-loop containing nucleoside triphosphate hydrolases"/>
    <property type="match status" value="1"/>
</dbReference>
<dbReference type="AlphaFoldDB" id="A0A2W3Z0A0"/>
<dbReference type="InterPro" id="IPR017871">
    <property type="entry name" value="ABC_transporter-like_CS"/>
</dbReference>
<dbReference type="Proteomes" id="UP000249828">
    <property type="component" value="Unassembled WGS sequence"/>
</dbReference>
<keyword evidence="1" id="KW-0813">Transport</keyword>
<dbReference type="SMART" id="SM00382">
    <property type="entry name" value="AAA"/>
    <property type="match status" value="1"/>
</dbReference>
<comment type="caution">
    <text evidence="5">The sequence shown here is derived from an EMBL/GenBank/DDBJ whole genome shotgun (WGS) entry which is preliminary data.</text>
</comment>
<dbReference type="GO" id="GO:0016887">
    <property type="term" value="F:ATP hydrolysis activity"/>
    <property type="evidence" value="ECO:0007669"/>
    <property type="project" value="InterPro"/>
</dbReference>
<keyword evidence="3 5" id="KW-0067">ATP-binding</keyword>
<dbReference type="PROSITE" id="PS50893">
    <property type="entry name" value="ABC_TRANSPORTER_2"/>
    <property type="match status" value="1"/>
</dbReference>
<dbReference type="GO" id="GO:0005524">
    <property type="term" value="F:ATP binding"/>
    <property type="evidence" value="ECO:0007669"/>
    <property type="project" value="UniProtKB-KW"/>
</dbReference>
<dbReference type="InterPro" id="IPR003439">
    <property type="entry name" value="ABC_transporter-like_ATP-bd"/>
</dbReference>
<sequence length="208" mass="23113">MLVVDRISKKIKKYSVLKNVNLTFEEGHVYGLIGQNGSGKTMLLRAISGLIRVQEGTITYNDQILGKDFDFLPSLGLIIEHEGLEPSISGVNNLKLLSEINKIANKKDIDLALTKVGLDPNDRRPVKKYSLGMRQKLIIAQAIFENPKVLLLDEPTNGLDDDAIDKFYQLIDELKTSGRIIVIASHNKKDIEELCDTIVVIKDGSIVS</sequence>
<dbReference type="Gene3D" id="3.40.50.300">
    <property type="entry name" value="P-loop containing nucleotide triphosphate hydrolases"/>
    <property type="match status" value="1"/>
</dbReference>
<name>A0A2W3Z0A0_9ENTE</name>
<dbReference type="PANTHER" id="PTHR42939:SF1">
    <property type="entry name" value="ABC TRANSPORTER ATP-BINDING PROTEIN ALBC-RELATED"/>
    <property type="match status" value="1"/>
</dbReference>
<organism evidence="5 6">
    <name type="scientific">Enterococcus plantarum</name>
    <dbReference type="NCBI Taxonomy" id="1077675"/>
    <lineage>
        <taxon>Bacteria</taxon>
        <taxon>Bacillati</taxon>
        <taxon>Bacillota</taxon>
        <taxon>Bacilli</taxon>
        <taxon>Lactobacillales</taxon>
        <taxon>Enterococcaceae</taxon>
        <taxon>Enterococcus</taxon>
    </lineage>
</organism>
<evidence type="ECO:0000313" key="6">
    <source>
        <dbReference type="Proteomes" id="UP000249828"/>
    </source>
</evidence>
<evidence type="ECO:0000313" key="5">
    <source>
        <dbReference type="EMBL" id="PZL73306.1"/>
    </source>
</evidence>
<dbReference type="InterPro" id="IPR051782">
    <property type="entry name" value="ABC_Transporter_VariousFunc"/>
</dbReference>
<protein>
    <submittedName>
        <fullName evidence="5">Multidrug ABC transporter ATP-binding protein</fullName>
    </submittedName>
</protein>
<reference evidence="5 6" key="1">
    <citation type="submission" date="2017-11" db="EMBL/GenBank/DDBJ databases">
        <title>Draft genome sequence of Enterococcus plantarum TRW2 strain isolated from lettuce.</title>
        <authorList>
            <person name="Kim E.B."/>
            <person name="Marco M.L."/>
            <person name="Williams T.R."/>
            <person name="You I.H."/>
        </authorList>
    </citation>
    <scope>NUCLEOTIDE SEQUENCE [LARGE SCALE GENOMIC DNA]</scope>
    <source>
        <strain evidence="5 6">TRW2</strain>
    </source>
</reference>
<accession>A0A2W3Z0A0</accession>
<evidence type="ECO:0000256" key="1">
    <source>
        <dbReference type="ARBA" id="ARBA00022448"/>
    </source>
</evidence>
<evidence type="ECO:0000259" key="4">
    <source>
        <dbReference type="PROSITE" id="PS50893"/>
    </source>
</evidence>
<dbReference type="InterPro" id="IPR027417">
    <property type="entry name" value="P-loop_NTPase"/>
</dbReference>
<feature type="domain" description="ABC transporter" evidence="4">
    <location>
        <begin position="2"/>
        <end position="207"/>
    </location>
</feature>
<dbReference type="Pfam" id="PF00005">
    <property type="entry name" value="ABC_tran"/>
    <property type="match status" value="1"/>
</dbReference>
<dbReference type="EMBL" id="PIEU01000071">
    <property type="protein sequence ID" value="PZL73306.1"/>
    <property type="molecule type" value="Genomic_DNA"/>
</dbReference>
<gene>
    <name evidence="5" type="ORF">CI088_09055</name>
</gene>
<proteinExistence type="predicted"/>
<dbReference type="InterPro" id="IPR003593">
    <property type="entry name" value="AAA+_ATPase"/>
</dbReference>
<keyword evidence="2" id="KW-0547">Nucleotide-binding</keyword>
<dbReference type="PROSITE" id="PS00211">
    <property type="entry name" value="ABC_TRANSPORTER_1"/>
    <property type="match status" value="1"/>
</dbReference>